<protein>
    <submittedName>
        <fullName evidence="1">Uncharacterized protein</fullName>
    </submittedName>
</protein>
<proteinExistence type="predicted"/>
<name>A0A9P6CKV4_9AGAR</name>
<dbReference type="OrthoDB" id="3258172at2759"/>
<dbReference type="EMBL" id="MU150229">
    <property type="protein sequence ID" value="KAF9469972.1"/>
    <property type="molecule type" value="Genomic_DNA"/>
</dbReference>
<reference evidence="1" key="1">
    <citation type="submission" date="2020-11" db="EMBL/GenBank/DDBJ databases">
        <authorList>
            <consortium name="DOE Joint Genome Institute"/>
            <person name="Ahrendt S."/>
            <person name="Riley R."/>
            <person name="Andreopoulos W."/>
            <person name="Labutti K."/>
            <person name="Pangilinan J."/>
            <person name="Ruiz-Duenas F.J."/>
            <person name="Barrasa J.M."/>
            <person name="Sanchez-Garcia M."/>
            <person name="Camarero S."/>
            <person name="Miyauchi S."/>
            <person name="Serrano A."/>
            <person name="Linde D."/>
            <person name="Babiker R."/>
            <person name="Drula E."/>
            <person name="Ayuso-Fernandez I."/>
            <person name="Pacheco R."/>
            <person name="Padilla G."/>
            <person name="Ferreira P."/>
            <person name="Barriuso J."/>
            <person name="Kellner H."/>
            <person name="Castanera R."/>
            <person name="Alfaro M."/>
            <person name="Ramirez L."/>
            <person name="Pisabarro A.G."/>
            <person name="Kuo A."/>
            <person name="Tritt A."/>
            <person name="Lipzen A."/>
            <person name="He G."/>
            <person name="Yan M."/>
            <person name="Ng V."/>
            <person name="Cullen D."/>
            <person name="Martin F."/>
            <person name="Rosso M.-N."/>
            <person name="Henrissat B."/>
            <person name="Hibbett D."/>
            <person name="Martinez A.T."/>
            <person name="Grigoriev I.V."/>
        </authorList>
    </citation>
    <scope>NUCLEOTIDE SEQUENCE</scope>
    <source>
        <strain evidence="1">CBS 247.69</strain>
    </source>
</reference>
<dbReference type="Proteomes" id="UP000807353">
    <property type="component" value="Unassembled WGS sequence"/>
</dbReference>
<sequence>MPQQTDTAIPTRLSSVNQSLVGKKLRLAGRNGVPNRLLSYDVTTGLILIAGEDKAILVDVSLCVDPWSSAWIREPWATIMTIGYVESSLGQLPIPIIPAYASAPSIDPKLVFRALLVVESADLDLDLWNSSIKERERLSAGLG</sequence>
<keyword evidence="2" id="KW-1185">Reference proteome</keyword>
<evidence type="ECO:0000313" key="2">
    <source>
        <dbReference type="Proteomes" id="UP000807353"/>
    </source>
</evidence>
<gene>
    <name evidence="1" type="ORF">BDZ94DRAFT_1231526</name>
</gene>
<organism evidence="1 2">
    <name type="scientific">Collybia nuda</name>
    <dbReference type="NCBI Taxonomy" id="64659"/>
    <lineage>
        <taxon>Eukaryota</taxon>
        <taxon>Fungi</taxon>
        <taxon>Dikarya</taxon>
        <taxon>Basidiomycota</taxon>
        <taxon>Agaricomycotina</taxon>
        <taxon>Agaricomycetes</taxon>
        <taxon>Agaricomycetidae</taxon>
        <taxon>Agaricales</taxon>
        <taxon>Tricholomatineae</taxon>
        <taxon>Clitocybaceae</taxon>
        <taxon>Collybia</taxon>
    </lineage>
</organism>
<evidence type="ECO:0000313" key="1">
    <source>
        <dbReference type="EMBL" id="KAF9469972.1"/>
    </source>
</evidence>
<dbReference type="AlphaFoldDB" id="A0A9P6CKV4"/>
<comment type="caution">
    <text evidence="1">The sequence shown here is derived from an EMBL/GenBank/DDBJ whole genome shotgun (WGS) entry which is preliminary data.</text>
</comment>
<accession>A0A9P6CKV4</accession>